<proteinExistence type="predicted"/>
<name>A0A0F9C050_9ZZZZ</name>
<reference evidence="2" key="1">
    <citation type="journal article" date="2015" name="Nature">
        <title>Complex archaea that bridge the gap between prokaryotes and eukaryotes.</title>
        <authorList>
            <person name="Spang A."/>
            <person name="Saw J.H."/>
            <person name="Jorgensen S.L."/>
            <person name="Zaremba-Niedzwiedzka K."/>
            <person name="Martijn J."/>
            <person name="Lind A.E."/>
            <person name="van Eijk R."/>
            <person name="Schleper C."/>
            <person name="Guy L."/>
            <person name="Ettema T.J."/>
        </authorList>
    </citation>
    <scope>NUCLEOTIDE SEQUENCE</scope>
</reference>
<sequence length="113" mass="12990">MEEIVKGQTETLEDVEVVLVWGRWSCDLGYIHWAYVAKYVANQIVNTNVPGSEKIGARLFDPPKREEVTKPKNSNYGKEPSPWPQKVCEEWIKLNKCILIDIVKLQPLKILPV</sequence>
<dbReference type="AlphaFoldDB" id="A0A0F9C050"/>
<accession>A0A0F9C050</accession>
<comment type="caution">
    <text evidence="2">The sequence shown here is derived from an EMBL/GenBank/DDBJ whole genome shotgun (WGS) entry which is preliminary data.</text>
</comment>
<feature type="region of interest" description="Disordered" evidence="1">
    <location>
        <begin position="62"/>
        <end position="83"/>
    </location>
</feature>
<evidence type="ECO:0000313" key="2">
    <source>
        <dbReference type="EMBL" id="KKL27560.1"/>
    </source>
</evidence>
<evidence type="ECO:0000256" key="1">
    <source>
        <dbReference type="SAM" id="MobiDB-lite"/>
    </source>
</evidence>
<dbReference type="EMBL" id="LAZR01035418">
    <property type="protein sequence ID" value="KKL27560.1"/>
    <property type="molecule type" value="Genomic_DNA"/>
</dbReference>
<gene>
    <name evidence="2" type="ORF">LCGC14_2383920</name>
</gene>
<organism evidence="2">
    <name type="scientific">marine sediment metagenome</name>
    <dbReference type="NCBI Taxonomy" id="412755"/>
    <lineage>
        <taxon>unclassified sequences</taxon>
        <taxon>metagenomes</taxon>
        <taxon>ecological metagenomes</taxon>
    </lineage>
</organism>
<protein>
    <submittedName>
        <fullName evidence="2">Uncharacterized protein</fullName>
    </submittedName>
</protein>